<dbReference type="Gene3D" id="3.40.50.880">
    <property type="match status" value="1"/>
</dbReference>
<dbReference type="EMBL" id="JAKRVY010000006">
    <property type="protein sequence ID" value="MCL9814293.1"/>
    <property type="molecule type" value="Genomic_DNA"/>
</dbReference>
<accession>A0AAE3FSV0</accession>
<dbReference type="AlphaFoldDB" id="A0AAE3FSV0"/>
<comment type="caution">
    <text evidence="2">The sequence shown here is derived from an EMBL/GenBank/DDBJ whole genome shotgun (WGS) entry which is preliminary data.</text>
</comment>
<reference evidence="2 3" key="1">
    <citation type="journal article" date="2022" name="Syst. Appl. Microbiol.">
        <title>Natronocalculus amylovorans gen. nov., sp. nov., and Natranaeroarchaeum aerophilus sp. nov., dominant culturable amylolytic natronoarchaea from hypersaline soda lakes in southwestern Siberia.</title>
        <authorList>
            <person name="Sorokin D.Y."/>
            <person name="Elcheninov A.G."/>
            <person name="Khizhniak T.V."/>
            <person name="Koenen M."/>
            <person name="Bale N.J."/>
            <person name="Damste J.S.S."/>
            <person name="Kublanov I.V."/>
        </authorList>
    </citation>
    <scope>NUCLEOTIDE SEQUENCE [LARGE SCALE GENOMIC DNA]</scope>
    <source>
        <strain evidence="2 3">AArc-St1-1</strain>
    </source>
</reference>
<dbReference type="SUPFAM" id="SSF52317">
    <property type="entry name" value="Class I glutamine amidotransferase-like"/>
    <property type="match status" value="1"/>
</dbReference>
<protein>
    <submittedName>
        <fullName evidence="2">ThuA domain-containing protein</fullName>
    </submittedName>
</protein>
<evidence type="ECO:0000313" key="2">
    <source>
        <dbReference type="EMBL" id="MCL9814293.1"/>
    </source>
</evidence>
<dbReference type="Pfam" id="PF06283">
    <property type="entry name" value="ThuA"/>
    <property type="match status" value="1"/>
</dbReference>
<organism evidence="2 3">
    <name type="scientific">Natranaeroarchaeum aerophilus</name>
    <dbReference type="NCBI Taxonomy" id="2917711"/>
    <lineage>
        <taxon>Archaea</taxon>
        <taxon>Methanobacteriati</taxon>
        <taxon>Methanobacteriota</taxon>
        <taxon>Stenosarchaea group</taxon>
        <taxon>Halobacteria</taxon>
        <taxon>Halobacteriales</taxon>
        <taxon>Natronoarchaeaceae</taxon>
        <taxon>Natranaeroarchaeum</taxon>
    </lineage>
</organism>
<gene>
    <name evidence="2" type="ORF">AArcSt11_11580</name>
</gene>
<dbReference type="RefSeq" id="WP_250597226.1">
    <property type="nucleotide sequence ID" value="NZ_JAKRVY010000006.1"/>
</dbReference>
<evidence type="ECO:0000259" key="1">
    <source>
        <dbReference type="Pfam" id="PF06283"/>
    </source>
</evidence>
<proteinExistence type="predicted"/>
<feature type="domain" description="ThuA-like" evidence="1">
    <location>
        <begin position="7"/>
        <end position="214"/>
    </location>
</feature>
<dbReference type="PANTHER" id="PTHR40469:SF2">
    <property type="entry name" value="GALACTOSE-BINDING DOMAIN-LIKE SUPERFAMILY PROTEIN"/>
    <property type="match status" value="1"/>
</dbReference>
<dbReference type="Proteomes" id="UP001202674">
    <property type="component" value="Unassembled WGS sequence"/>
</dbReference>
<keyword evidence="3" id="KW-1185">Reference proteome</keyword>
<dbReference type="InterPro" id="IPR029062">
    <property type="entry name" value="Class_I_gatase-like"/>
</dbReference>
<sequence>MTQPHVLLVGETRFPFHSLDEMGPHIEDALGETTVITSTTDRSALTDLSAYDIVVDYLTDSALTDEQRAGLFSFIESGGGYLGLHCAADLTSQPDGDGSVTPREEPLPELRAFLGGHFLGHPEQAEFGVEIVEREHPIIDGVSDFRVFDEPYKLAHDEDVEVLAWMDHEELDRYPVVWTKTHGAGRICYASLGHTPEALEQPSYRRLLRNAVGWLAEQ</sequence>
<dbReference type="PANTHER" id="PTHR40469">
    <property type="entry name" value="SECRETED GLYCOSYL HYDROLASE"/>
    <property type="match status" value="1"/>
</dbReference>
<name>A0AAE3FSV0_9EURY</name>
<evidence type="ECO:0000313" key="3">
    <source>
        <dbReference type="Proteomes" id="UP001202674"/>
    </source>
</evidence>
<dbReference type="InterPro" id="IPR029010">
    <property type="entry name" value="ThuA-like"/>
</dbReference>